<dbReference type="SUPFAM" id="SSF50156">
    <property type="entry name" value="PDZ domain-like"/>
    <property type="match status" value="1"/>
</dbReference>
<dbReference type="InterPro" id="IPR036034">
    <property type="entry name" value="PDZ_sf"/>
</dbReference>
<dbReference type="Proteomes" id="UP000266389">
    <property type="component" value="Unassembled WGS sequence"/>
</dbReference>
<feature type="domain" description="PDZ" evidence="1">
    <location>
        <begin position="87"/>
        <end position="151"/>
    </location>
</feature>
<protein>
    <submittedName>
        <fullName evidence="2">PDZ domain-containing protein</fullName>
    </submittedName>
</protein>
<dbReference type="InterPro" id="IPR007484">
    <property type="entry name" value="Peptidase_M28"/>
</dbReference>
<dbReference type="InterPro" id="IPR001478">
    <property type="entry name" value="PDZ"/>
</dbReference>
<comment type="caution">
    <text evidence="2">The sequence shown here is derived from an EMBL/GenBank/DDBJ whole genome shotgun (WGS) entry which is preliminary data.</text>
</comment>
<dbReference type="Gene3D" id="3.40.630.10">
    <property type="entry name" value="Zn peptidases"/>
    <property type="match status" value="1"/>
</dbReference>
<dbReference type="Pfam" id="PF04389">
    <property type="entry name" value="Peptidase_M28"/>
    <property type="match status" value="1"/>
</dbReference>
<proteinExistence type="predicted"/>
<evidence type="ECO:0000313" key="2">
    <source>
        <dbReference type="EMBL" id="RFM24650.1"/>
    </source>
</evidence>
<dbReference type="SMART" id="SM00228">
    <property type="entry name" value="PDZ"/>
    <property type="match status" value="1"/>
</dbReference>
<dbReference type="PROSITE" id="PS50106">
    <property type="entry name" value="PDZ"/>
    <property type="match status" value="1"/>
</dbReference>
<reference evidence="2 3" key="1">
    <citation type="journal article" date="2011" name="ISME J.">
        <title>Community ecology of hot spring cyanobacterial mats: predominant populations and their functional potential.</title>
        <authorList>
            <person name="Klatt C.G."/>
            <person name="Wood J.M."/>
            <person name="Rusch D.B."/>
            <person name="Bateson M.M."/>
            <person name="Hamamura N."/>
            <person name="Heidelberg J.F."/>
            <person name="Grossman A.R."/>
            <person name="Bhaya D."/>
            <person name="Cohan F.M."/>
            <person name="Kuhl M."/>
            <person name="Bryant D.A."/>
            <person name="Ward D.M."/>
        </authorList>
    </citation>
    <scope>NUCLEOTIDE SEQUENCE [LARGE SCALE GENOMIC DNA]</scope>
    <source>
        <strain evidence="2">OS</strain>
    </source>
</reference>
<dbReference type="Gene3D" id="2.30.42.10">
    <property type="match status" value="1"/>
</dbReference>
<dbReference type="Pfam" id="PF13180">
    <property type="entry name" value="PDZ_2"/>
    <property type="match status" value="1"/>
</dbReference>
<evidence type="ECO:0000259" key="1">
    <source>
        <dbReference type="PROSITE" id="PS50106"/>
    </source>
</evidence>
<name>A0A395M1K7_9BACT</name>
<organism evidence="2 3">
    <name type="scientific">Candidatus Thermochlorobacter aerophilus</name>
    <dbReference type="NCBI Taxonomy" id="1868324"/>
    <lineage>
        <taxon>Bacteria</taxon>
        <taxon>Pseudomonadati</taxon>
        <taxon>Chlorobiota</taxon>
        <taxon>Chlorobiia</taxon>
        <taxon>Chlorobiales</taxon>
        <taxon>Candidatus Thermochlorobacteriaceae</taxon>
        <taxon>Candidatus Thermochlorobacter</taxon>
    </lineage>
</organism>
<dbReference type="SUPFAM" id="SSF53187">
    <property type="entry name" value="Zn-dependent exopeptidases"/>
    <property type="match status" value="1"/>
</dbReference>
<dbReference type="AlphaFoldDB" id="A0A395M1K7"/>
<accession>A0A395M1K7</accession>
<evidence type="ECO:0000313" key="3">
    <source>
        <dbReference type="Proteomes" id="UP000266389"/>
    </source>
</evidence>
<feature type="non-terminal residue" evidence="2">
    <location>
        <position position="1"/>
    </location>
</feature>
<sequence>DLCKSENRENFKLKLSPGGFGPSDHSSFYAKNIPVLFFFTGNHANYHKPTDTWEKINYADESRVVRYVARLIEKIDANPRPTFTKAQSETAQSSRSSMGGFRVSFGTIPNYSEEVSGVLLDGVREGSVAEKAGLKAGDIIVKMGDKEIRNIYDYTDAMKNLKPGDTITVVVKRGANLLSLIALFPEKK</sequence>
<gene>
    <name evidence="2" type="ORF">D0433_04715</name>
</gene>
<dbReference type="EMBL" id="PHFL01000031">
    <property type="protein sequence ID" value="RFM24650.1"/>
    <property type="molecule type" value="Genomic_DNA"/>
</dbReference>